<evidence type="ECO:0000313" key="2">
    <source>
        <dbReference type="Proteomes" id="UP000481153"/>
    </source>
</evidence>
<protein>
    <submittedName>
        <fullName evidence="1">Uncharacterized protein</fullName>
    </submittedName>
</protein>
<dbReference type="AlphaFoldDB" id="A0A6G0X7B8"/>
<name>A0A6G0X7B8_9STRA</name>
<evidence type="ECO:0000313" key="1">
    <source>
        <dbReference type="EMBL" id="KAF0735828.1"/>
    </source>
</evidence>
<dbReference type="EMBL" id="VJMJ01000093">
    <property type="protein sequence ID" value="KAF0735828.1"/>
    <property type="molecule type" value="Genomic_DNA"/>
</dbReference>
<organism evidence="1 2">
    <name type="scientific">Aphanomyces euteiches</name>
    <dbReference type="NCBI Taxonomy" id="100861"/>
    <lineage>
        <taxon>Eukaryota</taxon>
        <taxon>Sar</taxon>
        <taxon>Stramenopiles</taxon>
        <taxon>Oomycota</taxon>
        <taxon>Saprolegniomycetes</taxon>
        <taxon>Saprolegniales</taxon>
        <taxon>Verrucalvaceae</taxon>
        <taxon>Aphanomyces</taxon>
    </lineage>
</organism>
<proteinExistence type="predicted"/>
<reference evidence="1 2" key="1">
    <citation type="submission" date="2019-07" db="EMBL/GenBank/DDBJ databases">
        <title>Genomics analysis of Aphanomyces spp. identifies a new class of oomycete effector associated with host adaptation.</title>
        <authorList>
            <person name="Gaulin E."/>
        </authorList>
    </citation>
    <scope>NUCLEOTIDE SEQUENCE [LARGE SCALE GENOMIC DNA]</scope>
    <source>
        <strain evidence="1 2">ATCC 201684</strain>
    </source>
</reference>
<sequence>MEFTAMDDLSCLFDRHEKSCLRKPEKRSRKRRRVTFAMATEYTFQVGYGESTLPDGNLPGVGLCGTPIKVESSGVKDDSRGMVYRYSLRDRYLLLQRAGFTRENILALMHEQQKLHESRVCSVVEQITDKCTSRDEELEMIRRVRQCLMTSR</sequence>
<dbReference type="VEuPathDB" id="FungiDB:AeMF1_017392"/>
<gene>
    <name evidence="1" type="ORF">Ae201684_007832</name>
</gene>
<comment type="caution">
    <text evidence="1">The sequence shown here is derived from an EMBL/GenBank/DDBJ whole genome shotgun (WGS) entry which is preliminary data.</text>
</comment>
<dbReference type="Proteomes" id="UP000481153">
    <property type="component" value="Unassembled WGS sequence"/>
</dbReference>
<accession>A0A6G0X7B8</accession>
<keyword evidence="2" id="KW-1185">Reference proteome</keyword>